<keyword evidence="2" id="KW-1185">Reference proteome</keyword>
<organism evidence="1 2">
    <name type="scientific">Herbidospora galbida</name>
    <dbReference type="NCBI Taxonomy" id="2575442"/>
    <lineage>
        <taxon>Bacteria</taxon>
        <taxon>Bacillati</taxon>
        <taxon>Actinomycetota</taxon>
        <taxon>Actinomycetes</taxon>
        <taxon>Streptosporangiales</taxon>
        <taxon>Streptosporangiaceae</taxon>
        <taxon>Herbidospora</taxon>
    </lineage>
</organism>
<proteinExistence type="predicted"/>
<evidence type="ECO:0000313" key="1">
    <source>
        <dbReference type="EMBL" id="TKK84597.1"/>
    </source>
</evidence>
<dbReference type="AlphaFoldDB" id="A0A4U3MAA5"/>
<comment type="caution">
    <text evidence="1">The sequence shown here is derived from an EMBL/GenBank/DDBJ whole genome shotgun (WGS) entry which is preliminary data.</text>
</comment>
<name>A0A4U3MAA5_9ACTN</name>
<dbReference type="RefSeq" id="WP_137250181.1">
    <property type="nucleotide sequence ID" value="NZ_SZQA01000033.1"/>
</dbReference>
<reference evidence="1 2" key="1">
    <citation type="submission" date="2019-04" db="EMBL/GenBank/DDBJ databases">
        <title>Herbidospora sp. NEAU-GS14.nov., a novel actinomycete isolated from soil.</title>
        <authorList>
            <person name="Han L."/>
        </authorList>
    </citation>
    <scope>NUCLEOTIDE SEQUENCE [LARGE SCALE GENOMIC DNA]</scope>
    <source>
        <strain evidence="1 2">NEAU-GS14</strain>
    </source>
</reference>
<gene>
    <name evidence="1" type="ORF">FDA94_28625</name>
</gene>
<dbReference type="Proteomes" id="UP000308705">
    <property type="component" value="Unassembled WGS sequence"/>
</dbReference>
<dbReference type="EMBL" id="SZQA01000033">
    <property type="protein sequence ID" value="TKK84597.1"/>
    <property type="molecule type" value="Genomic_DNA"/>
</dbReference>
<protein>
    <submittedName>
        <fullName evidence="1">Uncharacterized protein</fullName>
    </submittedName>
</protein>
<accession>A0A4U3MAA5</accession>
<evidence type="ECO:0000313" key="2">
    <source>
        <dbReference type="Proteomes" id="UP000308705"/>
    </source>
</evidence>
<sequence>MSNIDEMRAWVMDSSIGFTPFQQQLLLESLRISDTVRVGNTTLGETWISTILRPESLRKKWRPTRDPWVEEVASAWTKAIMQAIGLGIDTDYETRVFRDGRSVGAFGWANRREAELGHWAVVDLVRAAAI</sequence>